<feature type="non-terminal residue" evidence="9">
    <location>
        <position position="832"/>
    </location>
</feature>
<keyword evidence="5" id="KW-0378">Hydrolase</keyword>
<keyword evidence="4" id="KW-0677">Repeat</keyword>
<evidence type="ECO:0000256" key="4">
    <source>
        <dbReference type="ARBA" id="ARBA00022737"/>
    </source>
</evidence>
<feature type="domain" description="Carboxylesterase type B" evidence="8">
    <location>
        <begin position="67"/>
        <end position="466"/>
    </location>
</feature>
<keyword evidence="10" id="KW-1185">Reference proteome</keyword>
<evidence type="ECO:0000256" key="7">
    <source>
        <dbReference type="SAM" id="Phobius"/>
    </source>
</evidence>
<keyword evidence="7" id="KW-1133">Transmembrane helix</keyword>
<comment type="caution">
    <text evidence="9">The sequence shown here is derived from an EMBL/GenBank/DDBJ whole genome shotgun (WGS) entry which is preliminary data.</text>
</comment>
<feature type="domain" description="Carboxylesterase type B" evidence="8">
    <location>
        <begin position="12"/>
        <end position="53"/>
    </location>
</feature>
<evidence type="ECO:0000259" key="8">
    <source>
        <dbReference type="Pfam" id="PF00135"/>
    </source>
</evidence>
<dbReference type="PANTHER" id="PTHR43142">
    <property type="entry name" value="CARBOXYLIC ESTER HYDROLASE"/>
    <property type="match status" value="1"/>
</dbReference>
<dbReference type="SUPFAM" id="SSF52058">
    <property type="entry name" value="L domain-like"/>
    <property type="match status" value="1"/>
</dbReference>
<evidence type="ECO:0000256" key="5">
    <source>
        <dbReference type="ARBA" id="ARBA00022801"/>
    </source>
</evidence>
<keyword evidence="2" id="KW-0719">Serine esterase</keyword>
<dbReference type="GO" id="GO:0052689">
    <property type="term" value="F:carboxylic ester hydrolase activity"/>
    <property type="evidence" value="ECO:0007669"/>
    <property type="project" value="UniProtKB-KW"/>
</dbReference>
<evidence type="ECO:0000313" key="9">
    <source>
        <dbReference type="EMBL" id="RZC41986.1"/>
    </source>
</evidence>
<dbReference type="Gene3D" id="3.40.50.1820">
    <property type="entry name" value="alpha/beta hydrolase"/>
    <property type="match status" value="1"/>
</dbReference>
<dbReference type="EMBL" id="QDEB01012180">
    <property type="protein sequence ID" value="RZC41986.1"/>
    <property type="molecule type" value="Genomic_DNA"/>
</dbReference>
<dbReference type="SMART" id="SM00369">
    <property type="entry name" value="LRR_TYP"/>
    <property type="match status" value="6"/>
</dbReference>
<dbReference type="InterPro" id="IPR032675">
    <property type="entry name" value="LRR_dom_sf"/>
</dbReference>
<gene>
    <name evidence="9" type="ORF">BDFB_004724</name>
</gene>
<keyword evidence="7" id="KW-0472">Membrane</keyword>
<keyword evidence="6" id="KW-0325">Glycoprotein</keyword>
<evidence type="ECO:0000256" key="3">
    <source>
        <dbReference type="ARBA" id="ARBA00022614"/>
    </source>
</evidence>
<keyword evidence="3" id="KW-0433">Leucine-rich repeat</keyword>
<comment type="similarity">
    <text evidence="1">Belongs to the type-B carboxylesterase/lipase family.</text>
</comment>
<dbReference type="InterPro" id="IPR003591">
    <property type="entry name" value="Leu-rich_rpt_typical-subtyp"/>
</dbReference>
<organism evidence="9 10">
    <name type="scientific">Asbolus verrucosus</name>
    <name type="common">Desert ironclad beetle</name>
    <dbReference type="NCBI Taxonomy" id="1661398"/>
    <lineage>
        <taxon>Eukaryota</taxon>
        <taxon>Metazoa</taxon>
        <taxon>Ecdysozoa</taxon>
        <taxon>Arthropoda</taxon>
        <taxon>Hexapoda</taxon>
        <taxon>Insecta</taxon>
        <taxon>Pterygota</taxon>
        <taxon>Neoptera</taxon>
        <taxon>Endopterygota</taxon>
        <taxon>Coleoptera</taxon>
        <taxon>Polyphaga</taxon>
        <taxon>Cucujiformia</taxon>
        <taxon>Tenebrionidae</taxon>
        <taxon>Pimeliinae</taxon>
        <taxon>Asbolus</taxon>
    </lineage>
</organism>
<dbReference type="Proteomes" id="UP000292052">
    <property type="component" value="Unassembled WGS sequence"/>
</dbReference>
<name>A0A482WA03_ASBVE</name>
<sequence length="832" mass="92759">MSSRMHLFVTDAGGYVAGSGNSDIYGPEFLLTEDIVLVTINYRTGILGIHSQYSVIDTDVNKNYIKGFLSLEDPDLGVSGNAGLKDMVMALKWVQKNIIHFSGDPNNVTIFGESAGGSSVHYLILSPMAKGLFHKAILQSGCALNIWAKGKRCGADTAQILGLETTDDRKILAFLQSVPVEKLLEASEIIPDEFVASSTRPHGPVVERPSSDAFLCQNPLDVIRSGNYSHVPIMIGFTTREGMLLEIKKNAKPFEPITDFESAIPNFLNLQRGSDISKMVAKQIKEFYYGYKEPLVHDKDTYYLVSISGFILETDNFFLRDLMRTVKYHKETSPVPIFLYRMSIETSLNMFKNIFEITEPGISDITTYSYKHVIILGVCHADDIGYLFKTLLTPEIDPGSNEDVAIKRFVKLWTNFAKYGDPNPKENDPLINVKWKPVEKNALHFLDIGKKLTVDTNPEAHRMAFWNQILEVLCNSGGLREIPVKLLPSTVEHLSLTRNHFPIIKSDAFAGLRYLRKLSLDGNNISIIKPFAFRGLPRLRELSIQQTPLATVAQFAFAGLQNITSIYLSHNKIRKVECFSFAGTSNLKLLVLTNNPIIKIESNAFSGLTNVERLNFPSGVRVLEPDAFNGLDTVGFLKLAFMDLPGLKEGTFRGLTNVGVLSIQESDLGVIESDAFDGLTFINNLYILNNKIDGIQELNFTQEQRIGYLKLQGNHILEIPRAETLNIGVDKLTVIANHFPCDCHIHTLLEGPLANGSLLEFISKNYCISPLEVNGKPMSDIDIDSIGRCQEEVTRGNLEAAKDSTSMCCKMKPQILILFCSFVFLFGYLSIY</sequence>
<accession>A0A482WA03</accession>
<dbReference type="InterPro" id="IPR026906">
    <property type="entry name" value="LRR_5"/>
</dbReference>
<dbReference type="Pfam" id="PF00135">
    <property type="entry name" value="COesterase"/>
    <property type="match status" value="2"/>
</dbReference>
<reference evidence="9 10" key="1">
    <citation type="submission" date="2017-03" db="EMBL/GenBank/DDBJ databases">
        <title>Genome of the blue death feigning beetle - Asbolus verrucosus.</title>
        <authorList>
            <person name="Rider S.D."/>
        </authorList>
    </citation>
    <scope>NUCLEOTIDE SEQUENCE [LARGE SCALE GENOMIC DNA]</scope>
    <source>
        <strain evidence="9">Butters</strain>
        <tissue evidence="9">Head and leg muscle</tissue>
    </source>
</reference>
<dbReference type="OrthoDB" id="6363818at2759"/>
<feature type="transmembrane region" description="Helical" evidence="7">
    <location>
        <begin position="814"/>
        <end position="831"/>
    </location>
</feature>
<evidence type="ECO:0000256" key="1">
    <source>
        <dbReference type="ARBA" id="ARBA00005964"/>
    </source>
</evidence>
<evidence type="ECO:0000256" key="6">
    <source>
        <dbReference type="ARBA" id="ARBA00023180"/>
    </source>
</evidence>
<evidence type="ECO:0000256" key="2">
    <source>
        <dbReference type="ARBA" id="ARBA00022487"/>
    </source>
</evidence>
<dbReference type="Pfam" id="PF13306">
    <property type="entry name" value="LRR_5"/>
    <property type="match status" value="1"/>
</dbReference>
<dbReference type="AlphaFoldDB" id="A0A482WA03"/>
<evidence type="ECO:0000313" key="10">
    <source>
        <dbReference type="Proteomes" id="UP000292052"/>
    </source>
</evidence>
<dbReference type="Gene3D" id="3.80.10.10">
    <property type="entry name" value="Ribonuclease Inhibitor"/>
    <property type="match status" value="2"/>
</dbReference>
<dbReference type="PANTHER" id="PTHR43142:SF1">
    <property type="entry name" value="CARBOXYLIC ESTER HYDROLASE"/>
    <property type="match status" value="1"/>
</dbReference>
<dbReference type="SUPFAM" id="SSF53474">
    <property type="entry name" value="alpha/beta-Hydrolases"/>
    <property type="match status" value="1"/>
</dbReference>
<keyword evidence="7" id="KW-0812">Transmembrane</keyword>
<dbReference type="InterPro" id="IPR029058">
    <property type="entry name" value="AB_hydrolase_fold"/>
</dbReference>
<protein>
    <submittedName>
        <fullName evidence="9">SLIT and NTRK-like protein 6</fullName>
    </submittedName>
</protein>
<dbReference type="STRING" id="1661398.A0A482WA03"/>
<proteinExistence type="inferred from homology"/>
<dbReference type="InterPro" id="IPR002018">
    <property type="entry name" value="CarbesteraseB"/>
</dbReference>